<dbReference type="AlphaFoldDB" id="A0A6J6G9U5"/>
<dbReference type="UniPathway" id="UPA00051">
    <property type="reaction ID" value="UER00465"/>
</dbReference>
<keyword evidence="10" id="KW-0486">Methionine biosynthesis</keyword>
<accession>A0A6J6G9U5</accession>
<dbReference type="SUPFAM" id="SSF55347">
    <property type="entry name" value="Glyceraldehyde-3-phosphate dehydrogenase-like, C-terminal domain"/>
    <property type="match status" value="1"/>
</dbReference>
<dbReference type="Gene3D" id="3.30.360.10">
    <property type="entry name" value="Dihydrodipicolinate Reductase, domain 2"/>
    <property type="match status" value="1"/>
</dbReference>
<proteinExistence type="inferred from homology"/>
<evidence type="ECO:0000256" key="6">
    <source>
        <dbReference type="ARBA" id="ARBA00022605"/>
    </source>
</evidence>
<dbReference type="InterPro" id="IPR002912">
    <property type="entry name" value="ACT_dom"/>
</dbReference>
<dbReference type="SUPFAM" id="SSF55021">
    <property type="entry name" value="ACT-like"/>
    <property type="match status" value="1"/>
</dbReference>
<dbReference type="InterPro" id="IPR005106">
    <property type="entry name" value="Asp/hSer_DH_NAD-bd"/>
</dbReference>
<dbReference type="FunFam" id="3.30.360.10:FF:000005">
    <property type="entry name" value="Homoserine dehydrogenase"/>
    <property type="match status" value="1"/>
</dbReference>
<dbReference type="GO" id="GO:0009088">
    <property type="term" value="P:threonine biosynthetic process"/>
    <property type="evidence" value="ECO:0007669"/>
    <property type="project" value="UniProtKB-UniPathway"/>
</dbReference>
<dbReference type="InterPro" id="IPR016204">
    <property type="entry name" value="HDH"/>
</dbReference>
<dbReference type="Gene3D" id="3.40.50.720">
    <property type="entry name" value="NAD(P)-binding Rossmann-like Domain"/>
    <property type="match status" value="1"/>
</dbReference>
<dbReference type="Pfam" id="PF01842">
    <property type="entry name" value="ACT"/>
    <property type="match status" value="1"/>
</dbReference>
<evidence type="ECO:0000313" key="12">
    <source>
        <dbReference type="EMBL" id="CAB4597996.1"/>
    </source>
</evidence>
<protein>
    <recommendedName>
        <fullName evidence="5">Homoserine dehydrogenase</fullName>
        <ecNumber evidence="4">1.1.1.3</ecNumber>
    </recommendedName>
</protein>
<evidence type="ECO:0000256" key="7">
    <source>
        <dbReference type="ARBA" id="ARBA00022697"/>
    </source>
</evidence>
<name>A0A6J6G9U5_9ZZZZ</name>
<dbReference type="CDD" id="cd04881">
    <property type="entry name" value="ACT_HSDH-Hom"/>
    <property type="match status" value="1"/>
</dbReference>
<evidence type="ECO:0000256" key="2">
    <source>
        <dbReference type="ARBA" id="ARBA00005062"/>
    </source>
</evidence>
<comment type="pathway">
    <text evidence="2">Amino-acid biosynthesis; L-methionine biosynthesis via de novo pathway; L-homoserine from L-aspartate: step 3/3.</text>
</comment>
<comment type="pathway">
    <text evidence="1">Amino-acid biosynthesis; L-threonine biosynthesis; L-threonine from L-aspartate: step 3/5.</text>
</comment>
<organism evidence="12">
    <name type="scientific">freshwater metagenome</name>
    <dbReference type="NCBI Taxonomy" id="449393"/>
    <lineage>
        <taxon>unclassified sequences</taxon>
        <taxon>metagenomes</taxon>
        <taxon>ecological metagenomes</taxon>
    </lineage>
</organism>
<feature type="domain" description="ACT" evidence="11">
    <location>
        <begin position="365"/>
        <end position="446"/>
    </location>
</feature>
<dbReference type="NCBIfam" id="NF004976">
    <property type="entry name" value="PRK06349.1"/>
    <property type="match status" value="1"/>
</dbReference>
<reference evidence="12" key="1">
    <citation type="submission" date="2020-05" db="EMBL/GenBank/DDBJ databases">
        <authorList>
            <person name="Chiriac C."/>
            <person name="Salcher M."/>
            <person name="Ghai R."/>
            <person name="Kavagutti S V."/>
        </authorList>
    </citation>
    <scope>NUCLEOTIDE SEQUENCE</scope>
</reference>
<evidence type="ECO:0000256" key="3">
    <source>
        <dbReference type="ARBA" id="ARBA00006753"/>
    </source>
</evidence>
<dbReference type="PROSITE" id="PS01042">
    <property type="entry name" value="HOMOSER_DHGENASE"/>
    <property type="match status" value="1"/>
</dbReference>
<dbReference type="UniPathway" id="UPA00050">
    <property type="reaction ID" value="UER00063"/>
</dbReference>
<dbReference type="InterPro" id="IPR019811">
    <property type="entry name" value="HDH_CS"/>
</dbReference>
<sequence length="455" mass="46673">MDGSAAGSLADVNGSVVRVGVLGCGTVGASLIALAQRQRPTIESRTGLELDIVRVAVRDLDAPRSVDLPRSSFTVDAAAIVADPEIDVIVEVMGGIEPARTLVLAALAAGKPVITANKALVAAFGAELFAAAEAGGVDLLFEAAVAGGIPFVRPLRESLLAEPVERVLGIVNGTTNYILTRMTEAGADYSDALAEAQALGYAEADPTADVEGHDAAAKIAIVASIAFGAQLTGDDVSCEGISNLTADDIAFAGRHGFVVKLLAVAEKFTGPNGVELSARVHPCLVPSTHPLAAVRDSFNAVFVQGEAVGDLMFYGRGAGGDPTASAVLGDLVDAAVNLRRGAHASIGSLAPFPMRSPLELTSAYYLNVQVADRPGVLALIANVFGENGVSIESMEQGGTFMVGGGQGEGRARIDFITHQARGQDLESTIATLRSLDAVRHVGSLIRVLATEEVSS</sequence>
<evidence type="ECO:0000256" key="8">
    <source>
        <dbReference type="ARBA" id="ARBA00022857"/>
    </source>
</evidence>
<dbReference type="InterPro" id="IPR001342">
    <property type="entry name" value="HDH_cat"/>
</dbReference>
<keyword evidence="7" id="KW-0791">Threonine biosynthesis</keyword>
<dbReference type="PANTHER" id="PTHR43331:SF1">
    <property type="entry name" value="HOMOSERINE DEHYDROGENASE"/>
    <property type="match status" value="1"/>
</dbReference>
<keyword evidence="8" id="KW-0521">NADP</keyword>
<evidence type="ECO:0000256" key="10">
    <source>
        <dbReference type="ARBA" id="ARBA00023167"/>
    </source>
</evidence>
<evidence type="ECO:0000256" key="1">
    <source>
        <dbReference type="ARBA" id="ARBA00005056"/>
    </source>
</evidence>
<comment type="similarity">
    <text evidence="3">Belongs to the homoserine dehydrogenase family.</text>
</comment>
<dbReference type="EMBL" id="CAEZUP010000004">
    <property type="protein sequence ID" value="CAB4597996.1"/>
    <property type="molecule type" value="Genomic_DNA"/>
</dbReference>
<dbReference type="InterPro" id="IPR036291">
    <property type="entry name" value="NAD(P)-bd_dom_sf"/>
</dbReference>
<dbReference type="GO" id="GO:0004412">
    <property type="term" value="F:homoserine dehydrogenase activity"/>
    <property type="evidence" value="ECO:0007669"/>
    <property type="project" value="UniProtKB-EC"/>
</dbReference>
<dbReference type="GO" id="GO:0050661">
    <property type="term" value="F:NADP binding"/>
    <property type="evidence" value="ECO:0007669"/>
    <property type="project" value="InterPro"/>
</dbReference>
<evidence type="ECO:0000256" key="4">
    <source>
        <dbReference type="ARBA" id="ARBA00013213"/>
    </source>
</evidence>
<keyword evidence="9" id="KW-0560">Oxidoreductase</keyword>
<gene>
    <name evidence="12" type="ORF">UFOPK1835_00186</name>
</gene>
<dbReference type="PIRSF" id="PIRSF000098">
    <property type="entry name" value="Homoser_dehydrog"/>
    <property type="match status" value="1"/>
</dbReference>
<keyword evidence="6" id="KW-0028">Amino-acid biosynthesis</keyword>
<dbReference type="Pfam" id="PF03447">
    <property type="entry name" value="NAD_binding_3"/>
    <property type="match status" value="1"/>
</dbReference>
<dbReference type="InterPro" id="IPR045865">
    <property type="entry name" value="ACT-like_dom_sf"/>
</dbReference>
<dbReference type="GO" id="GO:0009086">
    <property type="term" value="P:methionine biosynthetic process"/>
    <property type="evidence" value="ECO:0007669"/>
    <property type="project" value="UniProtKB-KW"/>
</dbReference>
<dbReference type="PANTHER" id="PTHR43331">
    <property type="entry name" value="HOMOSERINE DEHYDROGENASE"/>
    <property type="match status" value="1"/>
</dbReference>
<evidence type="ECO:0000259" key="11">
    <source>
        <dbReference type="PROSITE" id="PS51671"/>
    </source>
</evidence>
<dbReference type="Gene3D" id="3.30.70.260">
    <property type="match status" value="1"/>
</dbReference>
<dbReference type="EC" id="1.1.1.3" evidence="4"/>
<dbReference type="SUPFAM" id="SSF51735">
    <property type="entry name" value="NAD(P)-binding Rossmann-fold domains"/>
    <property type="match status" value="1"/>
</dbReference>
<evidence type="ECO:0000256" key="5">
    <source>
        <dbReference type="ARBA" id="ARBA00013376"/>
    </source>
</evidence>
<evidence type="ECO:0000256" key="9">
    <source>
        <dbReference type="ARBA" id="ARBA00023002"/>
    </source>
</evidence>
<dbReference type="Pfam" id="PF00742">
    <property type="entry name" value="Homoserine_dh"/>
    <property type="match status" value="1"/>
</dbReference>
<dbReference type="PROSITE" id="PS51671">
    <property type="entry name" value="ACT"/>
    <property type="match status" value="1"/>
</dbReference>